<evidence type="ECO:0000313" key="2">
    <source>
        <dbReference type="Proteomes" id="UP000789901"/>
    </source>
</evidence>
<keyword evidence="2" id="KW-1185">Reference proteome</keyword>
<sequence length="159" mass="18834">MVMRAADSLMRSLVQYKFAKFGELMKGYRYQSRVSKVFRSNWTQIDLSHLVILDILQPFEHRLSDIDILTGAINPECHMKTTNLWDFLRSYIGDKNGHYYFLEAMGNYYYKEFGNVTIKKNVYYKCVVRKLSLSTKYYNWENNVTNETISKMCGALQEQ</sequence>
<organism evidence="1 2">
    <name type="scientific">Gigaspora margarita</name>
    <dbReference type="NCBI Taxonomy" id="4874"/>
    <lineage>
        <taxon>Eukaryota</taxon>
        <taxon>Fungi</taxon>
        <taxon>Fungi incertae sedis</taxon>
        <taxon>Mucoromycota</taxon>
        <taxon>Glomeromycotina</taxon>
        <taxon>Glomeromycetes</taxon>
        <taxon>Diversisporales</taxon>
        <taxon>Gigasporaceae</taxon>
        <taxon>Gigaspora</taxon>
    </lineage>
</organism>
<proteinExistence type="predicted"/>
<protein>
    <submittedName>
        <fullName evidence="1">3967_t:CDS:1</fullName>
    </submittedName>
</protein>
<accession>A0ABN7VSU9</accession>
<name>A0ABN7VSU9_GIGMA</name>
<dbReference type="EMBL" id="CAJVQB010021411">
    <property type="protein sequence ID" value="CAG8796964.1"/>
    <property type="molecule type" value="Genomic_DNA"/>
</dbReference>
<evidence type="ECO:0000313" key="1">
    <source>
        <dbReference type="EMBL" id="CAG8796964.1"/>
    </source>
</evidence>
<gene>
    <name evidence="1" type="ORF">GMARGA_LOCUS22296</name>
</gene>
<dbReference type="Proteomes" id="UP000789901">
    <property type="component" value="Unassembled WGS sequence"/>
</dbReference>
<comment type="caution">
    <text evidence="1">The sequence shown here is derived from an EMBL/GenBank/DDBJ whole genome shotgun (WGS) entry which is preliminary data.</text>
</comment>
<reference evidence="1 2" key="1">
    <citation type="submission" date="2021-06" db="EMBL/GenBank/DDBJ databases">
        <authorList>
            <person name="Kallberg Y."/>
            <person name="Tangrot J."/>
            <person name="Rosling A."/>
        </authorList>
    </citation>
    <scope>NUCLEOTIDE SEQUENCE [LARGE SCALE GENOMIC DNA]</scope>
    <source>
        <strain evidence="1 2">120-4 pot B 10/14</strain>
    </source>
</reference>